<proteinExistence type="predicted"/>
<sequence length="164" mass="17673">MSLGEAPSDHSTQGQTSLEVSNEDYGNGILNQAHDHDSNTEGHQLQAFNFKVERPQSVAGEALCIALICSSQLLTQASLTLSIVPQHIIGRSFGIDDQPGQLTWFPAGYSLTVGTFILIAGRLGDVFGHKLFFVGGYAWFGLWSALAGVAVYSSPSFFIFCRAM</sequence>
<dbReference type="PANTHER" id="PTHR42718">
    <property type="entry name" value="MAJOR FACILITATOR SUPERFAMILY MULTIDRUG TRANSPORTER MFSC"/>
    <property type="match status" value="1"/>
</dbReference>
<dbReference type="SUPFAM" id="SSF103473">
    <property type="entry name" value="MFS general substrate transporter"/>
    <property type="match status" value="1"/>
</dbReference>
<evidence type="ECO:0000256" key="2">
    <source>
        <dbReference type="ARBA" id="ARBA00022692"/>
    </source>
</evidence>
<evidence type="ECO:0000256" key="4">
    <source>
        <dbReference type="ARBA" id="ARBA00023136"/>
    </source>
</evidence>
<dbReference type="GO" id="GO:0022857">
    <property type="term" value="F:transmembrane transporter activity"/>
    <property type="evidence" value="ECO:0007669"/>
    <property type="project" value="InterPro"/>
</dbReference>
<dbReference type="Pfam" id="PF07690">
    <property type="entry name" value="MFS_1"/>
    <property type="match status" value="1"/>
</dbReference>
<comment type="caution">
    <text evidence="7">The sequence shown here is derived from an EMBL/GenBank/DDBJ whole genome shotgun (WGS) entry which is preliminary data.</text>
</comment>
<dbReference type="PROSITE" id="PS50850">
    <property type="entry name" value="MFS"/>
    <property type="match status" value="1"/>
</dbReference>
<name>A0A9W4P640_9EURO</name>
<organism evidence="7 8">
    <name type="scientific">Penicillium egyptiacum</name>
    <dbReference type="NCBI Taxonomy" id="1303716"/>
    <lineage>
        <taxon>Eukaryota</taxon>
        <taxon>Fungi</taxon>
        <taxon>Dikarya</taxon>
        <taxon>Ascomycota</taxon>
        <taxon>Pezizomycotina</taxon>
        <taxon>Eurotiomycetes</taxon>
        <taxon>Eurotiomycetidae</taxon>
        <taxon>Eurotiales</taxon>
        <taxon>Aspergillaceae</taxon>
        <taxon>Penicillium</taxon>
    </lineage>
</organism>
<dbReference type="Proteomes" id="UP001154252">
    <property type="component" value="Unassembled WGS sequence"/>
</dbReference>
<evidence type="ECO:0000256" key="5">
    <source>
        <dbReference type="SAM" id="Phobius"/>
    </source>
</evidence>
<dbReference type="InterPro" id="IPR011701">
    <property type="entry name" value="MFS"/>
</dbReference>
<reference evidence="7" key="1">
    <citation type="submission" date="2021-07" db="EMBL/GenBank/DDBJ databases">
        <authorList>
            <person name="Branca A.L. A."/>
        </authorList>
    </citation>
    <scope>NUCLEOTIDE SEQUENCE</scope>
</reference>
<dbReference type="EMBL" id="CAJVRC010000890">
    <property type="protein sequence ID" value="CAG8907109.1"/>
    <property type="molecule type" value="Genomic_DNA"/>
</dbReference>
<evidence type="ECO:0000256" key="3">
    <source>
        <dbReference type="ARBA" id="ARBA00022989"/>
    </source>
</evidence>
<evidence type="ECO:0000256" key="1">
    <source>
        <dbReference type="ARBA" id="ARBA00004141"/>
    </source>
</evidence>
<dbReference type="AlphaFoldDB" id="A0A9W4P640"/>
<gene>
    <name evidence="7" type="ORF">PEGY_LOCUS8684</name>
</gene>
<dbReference type="InterPro" id="IPR036259">
    <property type="entry name" value="MFS_trans_sf"/>
</dbReference>
<evidence type="ECO:0000313" key="8">
    <source>
        <dbReference type="Proteomes" id="UP001154252"/>
    </source>
</evidence>
<evidence type="ECO:0000259" key="6">
    <source>
        <dbReference type="PROSITE" id="PS50850"/>
    </source>
</evidence>
<dbReference type="InterPro" id="IPR020846">
    <property type="entry name" value="MFS_dom"/>
</dbReference>
<feature type="domain" description="Major facilitator superfamily (MFS) profile" evidence="6">
    <location>
        <begin position="64"/>
        <end position="164"/>
    </location>
</feature>
<comment type="subcellular location">
    <subcellularLocation>
        <location evidence="1">Membrane</location>
        <topology evidence="1">Multi-pass membrane protein</topology>
    </subcellularLocation>
</comment>
<dbReference type="OrthoDB" id="2428527at2759"/>
<keyword evidence="8" id="KW-1185">Reference proteome</keyword>
<keyword evidence="4 5" id="KW-0472">Membrane</keyword>
<keyword evidence="2 5" id="KW-0812">Transmembrane</keyword>
<feature type="transmembrane region" description="Helical" evidence="5">
    <location>
        <begin position="140"/>
        <end position="161"/>
    </location>
</feature>
<feature type="transmembrane region" description="Helical" evidence="5">
    <location>
        <begin position="102"/>
        <end position="120"/>
    </location>
</feature>
<dbReference type="PANTHER" id="PTHR42718:SF1">
    <property type="entry name" value="LOW AFFINITY AMMONIUM TRANSPORTER"/>
    <property type="match status" value="1"/>
</dbReference>
<accession>A0A9W4P640</accession>
<dbReference type="Gene3D" id="1.20.1720.10">
    <property type="entry name" value="Multidrug resistance protein D"/>
    <property type="match status" value="1"/>
</dbReference>
<protein>
    <recommendedName>
        <fullName evidence="6">Major facilitator superfamily (MFS) profile domain-containing protein</fullName>
    </recommendedName>
</protein>
<dbReference type="GO" id="GO:0016020">
    <property type="term" value="C:membrane"/>
    <property type="evidence" value="ECO:0007669"/>
    <property type="project" value="UniProtKB-SubCell"/>
</dbReference>
<evidence type="ECO:0000313" key="7">
    <source>
        <dbReference type="EMBL" id="CAG8907109.1"/>
    </source>
</evidence>
<keyword evidence="3 5" id="KW-1133">Transmembrane helix</keyword>